<proteinExistence type="predicted"/>
<protein>
    <recommendedName>
        <fullName evidence="3">CARDB domain-containing protein</fullName>
    </recommendedName>
</protein>
<evidence type="ECO:0000313" key="1">
    <source>
        <dbReference type="EMBL" id="MEJ1088250.1"/>
    </source>
</evidence>
<dbReference type="Proteomes" id="UP001371224">
    <property type="component" value="Unassembled WGS sequence"/>
</dbReference>
<gene>
    <name evidence="1" type="ORF">WDU99_07975</name>
</gene>
<dbReference type="InterPro" id="IPR006311">
    <property type="entry name" value="TAT_signal"/>
</dbReference>
<keyword evidence="2" id="KW-1185">Reference proteome</keyword>
<dbReference type="RefSeq" id="WP_337331916.1">
    <property type="nucleotide sequence ID" value="NZ_JBBDGM010000005.1"/>
</dbReference>
<organism evidence="1 2">
    <name type="scientific">Microbacterium bandirmense</name>
    <dbReference type="NCBI Taxonomy" id="3122050"/>
    <lineage>
        <taxon>Bacteria</taxon>
        <taxon>Bacillati</taxon>
        <taxon>Actinomycetota</taxon>
        <taxon>Actinomycetes</taxon>
        <taxon>Micrococcales</taxon>
        <taxon>Microbacteriaceae</taxon>
        <taxon>Microbacterium</taxon>
    </lineage>
</organism>
<dbReference type="PROSITE" id="PS51318">
    <property type="entry name" value="TAT"/>
    <property type="match status" value="1"/>
</dbReference>
<sequence length="167" mass="17012">MSENEQSGVSRRTVTKAMAWAVPAVAVASTVPMAAASLPPVSLNGTFCKIPGGGAIKTYVVEVTVNNTGNTPLTVTFDALDINGVVQTVLDPASTTVPAMTRRVLTVKATGYGDSANGTAIVTYTIGGVQDTASTLPGNNIPQNNNTSAGCPATIVNQPYLQDTALS</sequence>
<reference evidence="1 2" key="1">
    <citation type="submission" date="2024-02" db="EMBL/GenBank/DDBJ databases">
        <authorList>
            <person name="Saticioglu I.B."/>
        </authorList>
    </citation>
    <scope>NUCLEOTIDE SEQUENCE [LARGE SCALE GENOMIC DNA]</scope>
    <source>
        <strain evidence="1 2">Mu-80</strain>
    </source>
</reference>
<name>A0ABU8LA94_9MICO</name>
<dbReference type="EMBL" id="JBBDGM010000005">
    <property type="protein sequence ID" value="MEJ1088250.1"/>
    <property type="molecule type" value="Genomic_DNA"/>
</dbReference>
<evidence type="ECO:0008006" key="3">
    <source>
        <dbReference type="Google" id="ProtNLM"/>
    </source>
</evidence>
<evidence type="ECO:0000313" key="2">
    <source>
        <dbReference type="Proteomes" id="UP001371224"/>
    </source>
</evidence>
<comment type="caution">
    <text evidence="1">The sequence shown here is derived from an EMBL/GenBank/DDBJ whole genome shotgun (WGS) entry which is preliminary data.</text>
</comment>
<accession>A0ABU8LA94</accession>